<feature type="domain" description="GmrSD restriction endonucleases N-terminal" evidence="1">
    <location>
        <begin position="48"/>
        <end position="214"/>
    </location>
</feature>
<dbReference type="AlphaFoldDB" id="A0A9X8WGK9"/>
<dbReference type="Proteomes" id="UP000185829">
    <property type="component" value="Unassembled WGS sequence"/>
</dbReference>
<dbReference type="Pfam" id="PF03235">
    <property type="entry name" value="GmrSD_N"/>
    <property type="match status" value="1"/>
</dbReference>
<proteinExistence type="predicted"/>
<evidence type="ECO:0000313" key="2">
    <source>
        <dbReference type="EMBL" id="SIQ01199.1"/>
    </source>
</evidence>
<comment type="caution">
    <text evidence="2">The sequence shown here is derived from an EMBL/GenBank/DDBJ whole genome shotgun (WGS) entry which is preliminary data.</text>
</comment>
<evidence type="ECO:0000259" key="1">
    <source>
        <dbReference type="Pfam" id="PF03235"/>
    </source>
</evidence>
<dbReference type="EMBL" id="FTMX01000001">
    <property type="protein sequence ID" value="SIQ01199.1"/>
    <property type="molecule type" value="Genomic_DNA"/>
</dbReference>
<gene>
    <name evidence="2" type="ORF">SAMN05878482_10174</name>
</gene>
<protein>
    <submittedName>
        <fullName evidence="2">Uncharacterized conserved protein, contains ParB-like and HNH nuclease domains</fullName>
    </submittedName>
</protein>
<organism evidence="2 3">
    <name type="scientific">Peribacillus simplex</name>
    <dbReference type="NCBI Taxonomy" id="1478"/>
    <lineage>
        <taxon>Bacteria</taxon>
        <taxon>Bacillati</taxon>
        <taxon>Bacillota</taxon>
        <taxon>Bacilli</taxon>
        <taxon>Bacillales</taxon>
        <taxon>Bacillaceae</taxon>
        <taxon>Peribacillus</taxon>
    </lineage>
</organism>
<reference evidence="2 3" key="1">
    <citation type="submission" date="2017-01" db="EMBL/GenBank/DDBJ databases">
        <authorList>
            <person name="Varghese N."/>
            <person name="Submissions S."/>
        </authorList>
    </citation>
    <scope>NUCLEOTIDE SEQUENCE [LARGE SCALE GENOMIC DNA]</scope>
    <source>
        <strain evidence="2 3">RUG2-6</strain>
    </source>
</reference>
<dbReference type="PANTHER" id="PTHR39639">
    <property type="entry name" value="CHROMOSOME 16, WHOLE GENOME SHOTGUN SEQUENCE"/>
    <property type="match status" value="1"/>
</dbReference>
<dbReference type="PANTHER" id="PTHR39639:SF1">
    <property type="entry name" value="DUF262 DOMAIN-CONTAINING PROTEIN"/>
    <property type="match status" value="1"/>
</dbReference>
<dbReference type="InterPro" id="IPR004919">
    <property type="entry name" value="GmrSD_N"/>
</dbReference>
<evidence type="ECO:0000313" key="3">
    <source>
        <dbReference type="Proteomes" id="UP000185829"/>
    </source>
</evidence>
<sequence>MKMENQEQLIFDIISSDVNNYGTIKELEDQITEERKEMKTETLDITISELLNMYSNRKVIDIHPEFQRLFRWSMTQKTKLIESILLGIPIPPLFVAEDERTAWDVIDGVQRLSTIFEFLGVLRDDEEKIISPSILVGTEKLPSLEGKVWDNDHPPHKHRFSFQQGIGIANRFLNSKLKVIVVGNESNPKAKYDIFDRLNTGGSKLTHQEVRNCLAIMINREFYVWLRNLSMNPDFMSCLPISQKAKNEQNNLEYVLRFVVYRHIKKDEYSFTDDIHEVLTKKMRDICSENSLDLIKEKEIFDKTFELLNNALGESAFKKYYNEEQRFKGQVMLSSFEIIAIGIAENLDKIINMDIPTEYILTKVTDLYDSSDYSEAQKTISGRAVTRFTTLTDLGKKYFSY</sequence>
<name>A0A9X8WGK9_9BACI</name>
<accession>A0A9X8WGK9</accession>